<keyword evidence="10" id="KW-1185">Reference proteome</keyword>
<evidence type="ECO:0000256" key="4">
    <source>
        <dbReference type="ARBA" id="ARBA00023125"/>
    </source>
</evidence>
<evidence type="ECO:0000313" key="10">
    <source>
        <dbReference type="Proteomes" id="UP001345219"/>
    </source>
</evidence>
<dbReference type="InterPro" id="IPR045843">
    <property type="entry name" value="IND-like"/>
</dbReference>
<dbReference type="GO" id="GO:0046983">
    <property type="term" value="F:protein dimerization activity"/>
    <property type="evidence" value="ECO:0007669"/>
    <property type="project" value="InterPro"/>
</dbReference>
<evidence type="ECO:0000256" key="2">
    <source>
        <dbReference type="ARBA" id="ARBA00011738"/>
    </source>
</evidence>
<comment type="caution">
    <text evidence="9">The sequence shown here is derived from an EMBL/GenBank/DDBJ whole genome shotgun (WGS) entry which is preliminary data.</text>
</comment>
<evidence type="ECO:0000256" key="6">
    <source>
        <dbReference type="ARBA" id="ARBA00023242"/>
    </source>
</evidence>
<reference evidence="9 10" key="1">
    <citation type="journal article" date="2023" name="Hortic Res">
        <title>Pangenome of water caltrop reveals structural variations and asymmetric subgenome divergence after allopolyploidization.</title>
        <authorList>
            <person name="Zhang X."/>
            <person name="Chen Y."/>
            <person name="Wang L."/>
            <person name="Yuan Y."/>
            <person name="Fang M."/>
            <person name="Shi L."/>
            <person name="Lu R."/>
            <person name="Comes H.P."/>
            <person name="Ma Y."/>
            <person name="Chen Y."/>
            <person name="Huang G."/>
            <person name="Zhou Y."/>
            <person name="Zheng Z."/>
            <person name="Qiu Y."/>
        </authorList>
    </citation>
    <scope>NUCLEOTIDE SEQUENCE [LARGE SCALE GENOMIC DNA]</scope>
    <source>
        <tissue evidence="9">Roots</tissue>
    </source>
</reference>
<proteinExistence type="predicted"/>
<feature type="region of interest" description="Disordered" evidence="7">
    <location>
        <begin position="174"/>
        <end position="200"/>
    </location>
</feature>
<evidence type="ECO:0000256" key="3">
    <source>
        <dbReference type="ARBA" id="ARBA00023015"/>
    </source>
</evidence>
<evidence type="ECO:0000256" key="7">
    <source>
        <dbReference type="SAM" id="MobiDB-lite"/>
    </source>
</evidence>
<evidence type="ECO:0000259" key="8">
    <source>
        <dbReference type="PROSITE" id="PS50888"/>
    </source>
</evidence>
<dbReference type="InterPro" id="IPR045239">
    <property type="entry name" value="bHLH95_bHLH"/>
</dbReference>
<evidence type="ECO:0000313" key="9">
    <source>
        <dbReference type="EMBL" id="KAK4753966.1"/>
    </source>
</evidence>
<dbReference type="PANTHER" id="PTHR16223:SF136">
    <property type="entry name" value="TRANSCRIPTION FACTOR BHLH133-RELATED"/>
    <property type="match status" value="1"/>
</dbReference>
<dbReference type="GO" id="GO:0000981">
    <property type="term" value="F:DNA-binding transcription factor activity, RNA polymerase II-specific"/>
    <property type="evidence" value="ECO:0007669"/>
    <property type="project" value="TreeGrafter"/>
</dbReference>
<dbReference type="PANTHER" id="PTHR16223">
    <property type="entry name" value="TRANSCRIPTION FACTOR BHLH83-RELATED"/>
    <property type="match status" value="1"/>
</dbReference>
<comment type="subcellular location">
    <subcellularLocation>
        <location evidence="1">Nucleus</location>
    </subcellularLocation>
</comment>
<dbReference type="Proteomes" id="UP001345219">
    <property type="component" value="Chromosome 2"/>
</dbReference>
<feature type="compositionally biased region" description="Polar residues" evidence="7">
    <location>
        <begin position="225"/>
        <end position="240"/>
    </location>
</feature>
<dbReference type="SUPFAM" id="SSF47459">
    <property type="entry name" value="HLH, helix-loop-helix DNA-binding domain"/>
    <property type="match status" value="1"/>
</dbReference>
<dbReference type="FunFam" id="4.10.280.10:FF:000032">
    <property type="entry name" value="Transcription factor bHLH123 family"/>
    <property type="match status" value="1"/>
</dbReference>
<sequence>MLVWGSSLDPRRKGRWVHKLNGKFSGEEIKEGGGSLIFFLMVMNRGVLQSSSPVQPPMMAGVNPTWWWNINGIPSPPPLPLHAPPVSLGGLSPSSIFTDHLYVPTASGASASSSPSSSYSWQDFNNPELSESCSQLLLRGLMAGEEYSGGNTLSCFQDQQQSPKVSSAMLDHQAHQENSASSYRHMYGHPNNGQGDFHLGSAAKPLSWSSIAPVPSTAGSCARTMETTSARSFSKNSKLGTRNPLKDRPYEGNNNANGGAQKKARVQPSSAQSTIKVRKEKLGDRITALHQLVSPFGKTDTASVLLEAIGYIRFLQSQIEALSSPYLGYGLRNPNHHNSEEENELTSDLRSRGLCLVPSSCILQVGESNVMTGGADCWPAAPFGGGGLAFP</sequence>
<dbReference type="InterPro" id="IPR011598">
    <property type="entry name" value="bHLH_dom"/>
</dbReference>
<dbReference type="AlphaFoldDB" id="A0AAN7JTH7"/>
<gene>
    <name evidence="9" type="ORF">SAY87_002070</name>
</gene>
<keyword evidence="4" id="KW-0238">DNA-binding</keyword>
<dbReference type="InterPro" id="IPR036638">
    <property type="entry name" value="HLH_DNA-bd_sf"/>
</dbReference>
<keyword evidence="6" id="KW-0539">Nucleus</keyword>
<dbReference type="Gene3D" id="4.10.280.10">
    <property type="entry name" value="Helix-loop-helix DNA-binding domain"/>
    <property type="match status" value="1"/>
</dbReference>
<dbReference type="CDD" id="cd11393">
    <property type="entry name" value="bHLH_AtbHLH_like"/>
    <property type="match status" value="1"/>
</dbReference>
<evidence type="ECO:0000256" key="1">
    <source>
        <dbReference type="ARBA" id="ARBA00004123"/>
    </source>
</evidence>
<accession>A0AAN7JTH7</accession>
<name>A0AAN7JTH7_9MYRT</name>
<dbReference type="PROSITE" id="PS50888">
    <property type="entry name" value="BHLH"/>
    <property type="match status" value="1"/>
</dbReference>
<feature type="region of interest" description="Disordered" evidence="7">
    <location>
        <begin position="217"/>
        <end position="272"/>
    </location>
</feature>
<dbReference type="EMBL" id="JAXIOK010000015">
    <property type="protein sequence ID" value="KAK4753966.1"/>
    <property type="molecule type" value="Genomic_DNA"/>
</dbReference>
<keyword evidence="5" id="KW-0804">Transcription</keyword>
<dbReference type="GO" id="GO:0000978">
    <property type="term" value="F:RNA polymerase II cis-regulatory region sequence-specific DNA binding"/>
    <property type="evidence" value="ECO:0007669"/>
    <property type="project" value="TreeGrafter"/>
</dbReference>
<keyword evidence="3" id="KW-0805">Transcription regulation</keyword>
<evidence type="ECO:0000256" key="5">
    <source>
        <dbReference type="ARBA" id="ARBA00023163"/>
    </source>
</evidence>
<dbReference type="GO" id="GO:0005634">
    <property type="term" value="C:nucleus"/>
    <property type="evidence" value="ECO:0007669"/>
    <property type="project" value="UniProtKB-SubCell"/>
</dbReference>
<comment type="subunit">
    <text evidence="2">Homodimer.</text>
</comment>
<feature type="domain" description="BHLH" evidence="8">
    <location>
        <begin position="266"/>
        <end position="315"/>
    </location>
</feature>
<organism evidence="9 10">
    <name type="scientific">Trapa incisa</name>
    <dbReference type="NCBI Taxonomy" id="236973"/>
    <lineage>
        <taxon>Eukaryota</taxon>
        <taxon>Viridiplantae</taxon>
        <taxon>Streptophyta</taxon>
        <taxon>Embryophyta</taxon>
        <taxon>Tracheophyta</taxon>
        <taxon>Spermatophyta</taxon>
        <taxon>Magnoliopsida</taxon>
        <taxon>eudicotyledons</taxon>
        <taxon>Gunneridae</taxon>
        <taxon>Pentapetalae</taxon>
        <taxon>rosids</taxon>
        <taxon>malvids</taxon>
        <taxon>Myrtales</taxon>
        <taxon>Lythraceae</taxon>
        <taxon>Trapa</taxon>
    </lineage>
</organism>
<protein>
    <recommendedName>
        <fullName evidence="8">BHLH domain-containing protein</fullName>
    </recommendedName>
</protein>